<evidence type="ECO:0000313" key="3">
    <source>
        <dbReference type="Proteomes" id="UP001596548"/>
    </source>
</evidence>
<dbReference type="Gene3D" id="3.30.750.24">
    <property type="entry name" value="STAS domain"/>
    <property type="match status" value="1"/>
</dbReference>
<name>A0ABW2HMC7_9ACTN</name>
<dbReference type="PROSITE" id="PS50801">
    <property type="entry name" value="STAS"/>
    <property type="match status" value="1"/>
</dbReference>
<gene>
    <name evidence="2" type="ORF">ACFQS1_02615</name>
</gene>
<proteinExistence type="predicted"/>
<reference evidence="3" key="1">
    <citation type="journal article" date="2019" name="Int. J. Syst. Evol. Microbiol.">
        <title>The Global Catalogue of Microorganisms (GCM) 10K type strain sequencing project: providing services to taxonomists for standard genome sequencing and annotation.</title>
        <authorList>
            <consortium name="The Broad Institute Genomics Platform"/>
            <consortium name="The Broad Institute Genome Sequencing Center for Infectious Disease"/>
            <person name="Wu L."/>
            <person name="Ma J."/>
        </authorList>
    </citation>
    <scope>NUCLEOTIDE SEQUENCE [LARGE SCALE GENOMIC DNA]</scope>
    <source>
        <strain evidence="3">XZYJT-10</strain>
    </source>
</reference>
<dbReference type="Proteomes" id="UP001596548">
    <property type="component" value="Unassembled WGS sequence"/>
</dbReference>
<dbReference type="InterPro" id="IPR058548">
    <property type="entry name" value="MlaB-like_STAS"/>
</dbReference>
<evidence type="ECO:0000313" key="2">
    <source>
        <dbReference type="EMBL" id="MFC7272861.1"/>
    </source>
</evidence>
<feature type="domain" description="STAS" evidence="1">
    <location>
        <begin position="14"/>
        <end position="96"/>
    </location>
</feature>
<dbReference type="CDD" id="cd07043">
    <property type="entry name" value="STAS_anti-anti-sigma_factors"/>
    <property type="match status" value="1"/>
</dbReference>
<accession>A0ABW2HMC7</accession>
<dbReference type="RefSeq" id="WP_378964289.1">
    <property type="nucleotide sequence ID" value="NZ_JBHTBJ010000001.1"/>
</dbReference>
<organism evidence="2 3">
    <name type="scientific">Paractinoplanes rhizophilus</name>
    <dbReference type="NCBI Taxonomy" id="1416877"/>
    <lineage>
        <taxon>Bacteria</taxon>
        <taxon>Bacillati</taxon>
        <taxon>Actinomycetota</taxon>
        <taxon>Actinomycetes</taxon>
        <taxon>Micromonosporales</taxon>
        <taxon>Micromonosporaceae</taxon>
        <taxon>Paractinoplanes</taxon>
    </lineage>
</organism>
<keyword evidence="3" id="KW-1185">Reference proteome</keyword>
<dbReference type="Pfam" id="PF13466">
    <property type="entry name" value="STAS_2"/>
    <property type="match status" value="1"/>
</dbReference>
<protein>
    <submittedName>
        <fullName evidence="2">STAS domain-containing protein</fullName>
    </submittedName>
</protein>
<comment type="caution">
    <text evidence="2">The sequence shown here is derived from an EMBL/GenBank/DDBJ whole genome shotgun (WGS) entry which is preliminary data.</text>
</comment>
<dbReference type="InterPro" id="IPR002645">
    <property type="entry name" value="STAS_dom"/>
</dbReference>
<sequence>MSTALSFRTGHRADGTPALVVVGEIDMSNAASFAEALASFPEAGALVVDLRLVEYIDSAGLAALFPHVEHLRLIASPLLGPLLTVAGLDDLTTIEV</sequence>
<dbReference type="InterPro" id="IPR036513">
    <property type="entry name" value="STAS_dom_sf"/>
</dbReference>
<dbReference type="EMBL" id="JBHTBJ010000001">
    <property type="protein sequence ID" value="MFC7272861.1"/>
    <property type="molecule type" value="Genomic_DNA"/>
</dbReference>
<evidence type="ECO:0000259" key="1">
    <source>
        <dbReference type="PROSITE" id="PS50801"/>
    </source>
</evidence>
<dbReference type="SUPFAM" id="SSF52091">
    <property type="entry name" value="SpoIIaa-like"/>
    <property type="match status" value="1"/>
</dbReference>